<proteinExistence type="predicted"/>
<reference evidence="2 3" key="2">
    <citation type="submission" date="2018-03" db="EMBL/GenBank/DDBJ databases">
        <title>The ancient ancestry and fast evolution of plastids.</title>
        <authorList>
            <person name="Moore K.R."/>
            <person name="Magnabosco C."/>
            <person name="Momper L."/>
            <person name="Gold D.A."/>
            <person name="Bosak T."/>
            <person name="Fournier G.P."/>
        </authorList>
    </citation>
    <scope>NUCLEOTIDE SEQUENCE [LARGE SCALE GENOMIC DNA]</scope>
    <source>
        <strain evidence="2 3">ULC18</strain>
    </source>
</reference>
<protein>
    <recommendedName>
        <fullName evidence="1">Pepco domain-containing protein</fullName>
    </recommendedName>
</protein>
<keyword evidence="3" id="KW-1185">Reference proteome</keyword>
<evidence type="ECO:0000259" key="1">
    <source>
        <dbReference type="Pfam" id="PF24393"/>
    </source>
</evidence>
<sequence>MPEDYIVIVTDETDESSAPIDGQRGWREEVGKRIASLKEVRLPVSQLEQNMNQFLQLVGRLFKQVDQQIGSESGMTLDEVELSVEISGEGEVKLVAGGKAAGKGAIKLKFKRSDAKP</sequence>
<gene>
    <name evidence="2" type="ORF">C7B82_01240</name>
</gene>
<reference evidence="3" key="1">
    <citation type="submission" date="2018-02" db="EMBL/GenBank/DDBJ databases">
        <authorList>
            <person name="Moore K."/>
            <person name="Momper L."/>
        </authorList>
    </citation>
    <scope>NUCLEOTIDE SEQUENCE [LARGE SCALE GENOMIC DNA]</scope>
    <source>
        <strain evidence="3">ULC18</strain>
    </source>
</reference>
<accession>A0A2T1ERA1</accession>
<comment type="caution">
    <text evidence="2">The sequence shown here is derived from an EMBL/GenBank/DDBJ whole genome shotgun (WGS) entry which is preliminary data.</text>
</comment>
<dbReference type="InterPro" id="IPR056947">
    <property type="entry name" value="Pepco_dom"/>
</dbReference>
<evidence type="ECO:0000313" key="3">
    <source>
        <dbReference type="Proteomes" id="UP000239576"/>
    </source>
</evidence>
<dbReference type="Proteomes" id="UP000239576">
    <property type="component" value="Unassembled WGS sequence"/>
</dbReference>
<evidence type="ECO:0000313" key="2">
    <source>
        <dbReference type="EMBL" id="PSB35267.1"/>
    </source>
</evidence>
<feature type="domain" description="Pepco" evidence="1">
    <location>
        <begin position="6"/>
        <end position="112"/>
    </location>
</feature>
<dbReference type="OrthoDB" id="573248at2"/>
<dbReference type="RefSeq" id="WP_106254510.1">
    <property type="nucleotide sequence ID" value="NZ_CAWNSW010000019.1"/>
</dbReference>
<dbReference type="Pfam" id="PF24393">
    <property type="entry name" value="Pepco"/>
    <property type="match status" value="1"/>
</dbReference>
<dbReference type="AlphaFoldDB" id="A0A2T1ERA1"/>
<name>A0A2T1ERA1_9CYAN</name>
<organism evidence="2 3">
    <name type="scientific">Stenomitos frigidus ULC18</name>
    <dbReference type="NCBI Taxonomy" id="2107698"/>
    <lineage>
        <taxon>Bacteria</taxon>
        <taxon>Bacillati</taxon>
        <taxon>Cyanobacteriota</taxon>
        <taxon>Cyanophyceae</taxon>
        <taxon>Leptolyngbyales</taxon>
        <taxon>Leptolyngbyaceae</taxon>
        <taxon>Stenomitos</taxon>
    </lineage>
</organism>
<dbReference type="EMBL" id="PVWK01000009">
    <property type="protein sequence ID" value="PSB35267.1"/>
    <property type="molecule type" value="Genomic_DNA"/>
</dbReference>